<sequence length="120" mass="12732">MRFSTISLFFLGLASIAFAAPRPMESNSEGVTPSSSETISQICGGTCTAKVVIGVGSGGALKVQGRIYNSAKKLIFPVTLEKEASERSRKNLVRRGVSSAGFEACRLDLIERRAGLAVLH</sequence>
<gene>
    <name evidence="2" type="ORF">C8J55DRAFT_241726</name>
</gene>
<reference evidence="2" key="1">
    <citation type="submission" date="2022-08" db="EMBL/GenBank/DDBJ databases">
        <authorList>
            <consortium name="DOE Joint Genome Institute"/>
            <person name="Min B."/>
            <person name="Riley R."/>
            <person name="Sierra-Patev S."/>
            <person name="Naranjo-Ortiz M."/>
            <person name="Looney B."/>
            <person name="Konkel Z."/>
            <person name="Slot J.C."/>
            <person name="Sakamoto Y."/>
            <person name="Steenwyk J.L."/>
            <person name="Rokas A."/>
            <person name="Carro J."/>
            <person name="Camarero S."/>
            <person name="Ferreira P."/>
            <person name="Molpeceres G."/>
            <person name="Ruiz-Duenas F.J."/>
            <person name="Serrano A."/>
            <person name="Henrissat B."/>
            <person name="Drula E."/>
            <person name="Hughes K.W."/>
            <person name="Mata J.L."/>
            <person name="Ishikawa N.K."/>
            <person name="Vargas-Isla R."/>
            <person name="Ushijima S."/>
            <person name="Smith C.A."/>
            <person name="Ahrendt S."/>
            <person name="Andreopoulos W."/>
            <person name="He G."/>
            <person name="Labutti K."/>
            <person name="Lipzen A."/>
            <person name="Ng V."/>
            <person name="Sandor L."/>
            <person name="Barry K."/>
            <person name="Martinez A.T."/>
            <person name="Xiao Y."/>
            <person name="Gibbons J.G."/>
            <person name="Terashima K."/>
            <person name="Hibbett D.S."/>
            <person name="Grigoriev I.V."/>
        </authorList>
    </citation>
    <scope>NUCLEOTIDE SEQUENCE</scope>
    <source>
        <strain evidence="2">Sp2 HRB7682 ss15</strain>
    </source>
</reference>
<keyword evidence="1" id="KW-0732">Signal</keyword>
<comment type="caution">
    <text evidence="2">The sequence shown here is derived from an EMBL/GenBank/DDBJ whole genome shotgun (WGS) entry which is preliminary data.</text>
</comment>
<organism evidence="2 3">
    <name type="scientific">Lentinula lateritia</name>
    <dbReference type="NCBI Taxonomy" id="40482"/>
    <lineage>
        <taxon>Eukaryota</taxon>
        <taxon>Fungi</taxon>
        <taxon>Dikarya</taxon>
        <taxon>Basidiomycota</taxon>
        <taxon>Agaricomycotina</taxon>
        <taxon>Agaricomycetes</taxon>
        <taxon>Agaricomycetidae</taxon>
        <taxon>Agaricales</taxon>
        <taxon>Marasmiineae</taxon>
        <taxon>Omphalotaceae</taxon>
        <taxon>Lentinula</taxon>
    </lineage>
</organism>
<protein>
    <submittedName>
        <fullName evidence="2">Uncharacterized protein</fullName>
    </submittedName>
</protein>
<accession>A0A9W9DF41</accession>
<evidence type="ECO:0000313" key="2">
    <source>
        <dbReference type="EMBL" id="KAJ4466470.1"/>
    </source>
</evidence>
<proteinExistence type="predicted"/>
<evidence type="ECO:0000313" key="3">
    <source>
        <dbReference type="Proteomes" id="UP001150238"/>
    </source>
</evidence>
<dbReference type="Proteomes" id="UP001150238">
    <property type="component" value="Unassembled WGS sequence"/>
</dbReference>
<evidence type="ECO:0000256" key="1">
    <source>
        <dbReference type="SAM" id="SignalP"/>
    </source>
</evidence>
<reference evidence="2" key="2">
    <citation type="journal article" date="2023" name="Proc. Natl. Acad. Sci. U.S.A.">
        <title>A global phylogenomic analysis of the shiitake genus Lentinula.</title>
        <authorList>
            <person name="Sierra-Patev S."/>
            <person name="Min B."/>
            <person name="Naranjo-Ortiz M."/>
            <person name="Looney B."/>
            <person name="Konkel Z."/>
            <person name="Slot J.C."/>
            <person name="Sakamoto Y."/>
            <person name="Steenwyk J.L."/>
            <person name="Rokas A."/>
            <person name="Carro J."/>
            <person name="Camarero S."/>
            <person name="Ferreira P."/>
            <person name="Molpeceres G."/>
            <person name="Ruiz-Duenas F.J."/>
            <person name="Serrano A."/>
            <person name="Henrissat B."/>
            <person name="Drula E."/>
            <person name="Hughes K.W."/>
            <person name="Mata J.L."/>
            <person name="Ishikawa N.K."/>
            <person name="Vargas-Isla R."/>
            <person name="Ushijima S."/>
            <person name="Smith C.A."/>
            <person name="Donoghue J."/>
            <person name="Ahrendt S."/>
            <person name="Andreopoulos W."/>
            <person name="He G."/>
            <person name="LaButti K."/>
            <person name="Lipzen A."/>
            <person name="Ng V."/>
            <person name="Riley R."/>
            <person name="Sandor L."/>
            <person name="Barry K."/>
            <person name="Martinez A.T."/>
            <person name="Xiao Y."/>
            <person name="Gibbons J.G."/>
            <person name="Terashima K."/>
            <person name="Grigoriev I.V."/>
            <person name="Hibbett D."/>
        </authorList>
    </citation>
    <scope>NUCLEOTIDE SEQUENCE</scope>
    <source>
        <strain evidence="2">Sp2 HRB7682 ss15</strain>
    </source>
</reference>
<feature type="chain" id="PRO_5040881740" evidence="1">
    <location>
        <begin position="20"/>
        <end position="120"/>
    </location>
</feature>
<dbReference type="AlphaFoldDB" id="A0A9W9DF41"/>
<dbReference type="EMBL" id="JANVFS010000045">
    <property type="protein sequence ID" value="KAJ4466470.1"/>
    <property type="molecule type" value="Genomic_DNA"/>
</dbReference>
<name>A0A9W9DF41_9AGAR</name>
<feature type="signal peptide" evidence="1">
    <location>
        <begin position="1"/>
        <end position="19"/>
    </location>
</feature>